<evidence type="ECO:0000313" key="1">
    <source>
        <dbReference type="EMBL" id="OOF59493.1"/>
    </source>
</evidence>
<name>A0A1V3JRR4_9PAST</name>
<dbReference type="InterPro" id="IPR010235">
    <property type="entry name" value="HepT"/>
</dbReference>
<dbReference type="Proteomes" id="UP000188602">
    <property type="component" value="Unassembled WGS sequence"/>
</dbReference>
<dbReference type="NCBIfam" id="TIGR01987">
    <property type="entry name" value="HI0074"/>
    <property type="match status" value="1"/>
</dbReference>
<dbReference type="AlphaFoldDB" id="A0A1V3JRR4"/>
<keyword evidence="2" id="KW-1185">Reference proteome</keyword>
<dbReference type="OrthoDB" id="9810452at2"/>
<keyword evidence="1" id="KW-0808">Transferase</keyword>
<dbReference type="Pfam" id="PF08780">
    <property type="entry name" value="NTase_sub_bind"/>
    <property type="match status" value="1"/>
</dbReference>
<sequence length="138" mass="16192">MPQEVRWKQCFQNYQKSVTYLSTEIEQYGDTDINVIKKGIIQSFEICHELAWKLMQDILREEGETEILGSKSATRLAFNRGLITHGEIWLEMIKSRNLTVHTYDEGMINEEFQKIKRQYLPLFIAFEQRVNTLCAGLA</sequence>
<dbReference type="GO" id="GO:0016740">
    <property type="term" value="F:transferase activity"/>
    <property type="evidence" value="ECO:0007669"/>
    <property type="project" value="UniProtKB-KW"/>
</dbReference>
<accession>A0A1V3JRR4</accession>
<dbReference type="Gene3D" id="1.20.120.330">
    <property type="entry name" value="Nucleotidyltransferases domain 2"/>
    <property type="match status" value="1"/>
</dbReference>
<gene>
    <name evidence="1" type="ORF">BKL49_03335</name>
</gene>
<dbReference type="STRING" id="1907939.BKL49_03335"/>
<evidence type="ECO:0000313" key="2">
    <source>
        <dbReference type="Proteomes" id="UP000188602"/>
    </source>
</evidence>
<dbReference type="RefSeq" id="WP_077423217.1">
    <property type="nucleotide sequence ID" value="NZ_MLHQ01000009.1"/>
</dbReference>
<protein>
    <submittedName>
        <fullName evidence="1">Nucleotidyltransferase</fullName>
    </submittedName>
</protein>
<organism evidence="1 2">
    <name type="scientific">Rodentibacter myodis</name>
    <dbReference type="NCBI Taxonomy" id="1907939"/>
    <lineage>
        <taxon>Bacteria</taxon>
        <taxon>Pseudomonadati</taxon>
        <taxon>Pseudomonadota</taxon>
        <taxon>Gammaproteobacteria</taxon>
        <taxon>Pasteurellales</taxon>
        <taxon>Pasteurellaceae</taxon>
        <taxon>Rodentibacter</taxon>
    </lineage>
</organism>
<proteinExistence type="predicted"/>
<reference evidence="1 2" key="1">
    <citation type="submission" date="2016-10" db="EMBL/GenBank/DDBJ databases">
        <title>Rodentibacter gen. nov. and new species.</title>
        <authorList>
            <person name="Christensen H."/>
        </authorList>
    </citation>
    <scope>NUCLEOTIDE SEQUENCE [LARGE SCALE GENOMIC DNA]</scope>
    <source>
        <strain evidence="1 2">Ac151</strain>
    </source>
</reference>
<dbReference type="EMBL" id="MLHQ01000009">
    <property type="protein sequence ID" value="OOF59493.1"/>
    <property type="molecule type" value="Genomic_DNA"/>
</dbReference>
<comment type="caution">
    <text evidence="1">The sequence shown here is derived from an EMBL/GenBank/DDBJ whole genome shotgun (WGS) entry which is preliminary data.</text>
</comment>
<dbReference type="SUPFAM" id="SSF81593">
    <property type="entry name" value="Nucleotidyltransferase substrate binding subunit/domain"/>
    <property type="match status" value="1"/>
</dbReference>